<dbReference type="AlphaFoldDB" id="A0A9W8IW57"/>
<evidence type="ECO:0000313" key="3">
    <source>
        <dbReference type="Proteomes" id="UP001140091"/>
    </source>
</evidence>
<reference evidence="2" key="1">
    <citation type="submission" date="2022-06" db="EMBL/GenBank/DDBJ databases">
        <title>Genome Sequence of Candolleomyces eurysporus.</title>
        <authorList>
            <person name="Buettner E."/>
        </authorList>
    </citation>
    <scope>NUCLEOTIDE SEQUENCE</scope>
    <source>
        <strain evidence="2">VTCC 930004</strain>
    </source>
</reference>
<evidence type="ECO:0000259" key="1">
    <source>
        <dbReference type="Pfam" id="PF12937"/>
    </source>
</evidence>
<proteinExistence type="predicted"/>
<gene>
    <name evidence="2" type="ORF">H1R20_g13306</name>
</gene>
<name>A0A9W8IW57_9AGAR</name>
<dbReference type="InterPro" id="IPR036047">
    <property type="entry name" value="F-box-like_dom_sf"/>
</dbReference>
<dbReference type="Pfam" id="PF12937">
    <property type="entry name" value="F-box-like"/>
    <property type="match status" value="1"/>
</dbReference>
<comment type="caution">
    <text evidence="2">The sequence shown here is derived from an EMBL/GenBank/DDBJ whole genome shotgun (WGS) entry which is preliminary data.</text>
</comment>
<evidence type="ECO:0000313" key="2">
    <source>
        <dbReference type="EMBL" id="KAJ2923790.1"/>
    </source>
</evidence>
<dbReference type="SUPFAM" id="SSF81383">
    <property type="entry name" value="F-box domain"/>
    <property type="match status" value="1"/>
</dbReference>
<keyword evidence="3" id="KW-1185">Reference proteome</keyword>
<protein>
    <recommendedName>
        <fullName evidence="1">F-box domain-containing protein</fullName>
    </recommendedName>
</protein>
<dbReference type="InterPro" id="IPR001810">
    <property type="entry name" value="F-box_dom"/>
</dbReference>
<accession>A0A9W8IW57</accession>
<dbReference type="Gene3D" id="1.20.1280.50">
    <property type="match status" value="1"/>
</dbReference>
<dbReference type="Proteomes" id="UP001140091">
    <property type="component" value="Unassembled WGS sequence"/>
</dbReference>
<dbReference type="OrthoDB" id="3172239at2759"/>
<sequence length="550" mass="62022">MLEEFVQTRLPPEILSNIFMFCQANSKRGDPNTAFNRDWIRVSHVCRQWRDVALGCPDLWSTIQLDESQEKYLTSWYASQLERAENYPLAIEASIEWIPSQETIGWVVSLLPRITSLDVQGHDDCVMEFLTGFADLCAPALLSISIDTFGEIPPSLFGGGTPQLQFIRLEDCSKLPVASPIFQSPSLTHLELTYIIDSPPWPWIHGLLQGVSGTLNTLIFDHVLPNRYPKNDNNSLPILELSRLQQISLFETFHILSGFLNSIRIPASTRVDLWISQVQDEVYYEDIYAALSNARSTTFSPRGLLMTQGHSPSHWIKTAADLRIEGWEDRPLVKSDRISDQPPLISLTYTPAFMPVGLGQWVKAKPSFPIYSKQQFSIPGLSSLHLESLFIRPSQQRYGIPQAIPTHPTFWSEIAELPELSTIMIDPDCVKQFIRCLKEDSLAIQAHPDGTSSAARRRFPALKIVFFEGYNARNVVNVDGPGRFTGSTFETLEENIRLRAGIGKGFESVKFFKWEADVDDGLKERLSSFIDSVQQFGLSASCEKFSTVRG</sequence>
<feature type="domain" description="F-box" evidence="1">
    <location>
        <begin position="9"/>
        <end position="63"/>
    </location>
</feature>
<organism evidence="2 3">
    <name type="scientific">Candolleomyces eurysporus</name>
    <dbReference type="NCBI Taxonomy" id="2828524"/>
    <lineage>
        <taxon>Eukaryota</taxon>
        <taxon>Fungi</taxon>
        <taxon>Dikarya</taxon>
        <taxon>Basidiomycota</taxon>
        <taxon>Agaricomycotina</taxon>
        <taxon>Agaricomycetes</taxon>
        <taxon>Agaricomycetidae</taxon>
        <taxon>Agaricales</taxon>
        <taxon>Agaricineae</taxon>
        <taxon>Psathyrellaceae</taxon>
        <taxon>Candolleomyces</taxon>
    </lineage>
</organism>
<dbReference type="EMBL" id="JANBPK010001280">
    <property type="protein sequence ID" value="KAJ2923790.1"/>
    <property type="molecule type" value="Genomic_DNA"/>
</dbReference>
<feature type="non-terminal residue" evidence="2">
    <location>
        <position position="550"/>
    </location>
</feature>